<evidence type="ECO:0000313" key="1">
    <source>
        <dbReference type="EMBL" id="GIH18931.1"/>
    </source>
</evidence>
<comment type="caution">
    <text evidence="1">The sequence shown here is derived from an EMBL/GenBank/DDBJ whole genome shotgun (WGS) entry which is preliminary data.</text>
</comment>
<keyword evidence="2" id="KW-1185">Reference proteome</keyword>
<gene>
    <name evidence="1" type="ORF">Raf01_71030</name>
</gene>
<accession>A0A8J3QYM8</accession>
<reference evidence="1" key="1">
    <citation type="submission" date="2021-01" db="EMBL/GenBank/DDBJ databases">
        <title>Whole genome shotgun sequence of Rugosimonospora africana NBRC 104875.</title>
        <authorList>
            <person name="Komaki H."/>
            <person name="Tamura T."/>
        </authorList>
    </citation>
    <scope>NUCLEOTIDE SEQUENCE</scope>
    <source>
        <strain evidence="1">NBRC 104875</strain>
    </source>
</reference>
<dbReference type="EMBL" id="BONZ01000075">
    <property type="protein sequence ID" value="GIH18931.1"/>
    <property type="molecule type" value="Genomic_DNA"/>
</dbReference>
<proteinExistence type="predicted"/>
<sequence>MSAPDSGAGEDGQACAVPAIAVFEVADAAFAAGAPFDEPSERGALLVFSAVGAGGAFARDGDPLDAEFVELGFDAGLAIAAIRGDGAGNSAGAVVDAANRWLQLRSVDRVAFFDVVVQDDAVGVVDDLGLNSRTRRAGRCGPCGSAEPAGRAG</sequence>
<name>A0A8J3QYM8_9ACTN</name>
<evidence type="ECO:0000313" key="2">
    <source>
        <dbReference type="Proteomes" id="UP000642748"/>
    </source>
</evidence>
<dbReference type="AlphaFoldDB" id="A0A8J3QYM8"/>
<organism evidence="1 2">
    <name type="scientific">Rugosimonospora africana</name>
    <dbReference type="NCBI Taxonomy" id="556532"/>
    <lineage>
        <taxon>Bacteria</taxon>
        <taxon>Bacillati</taxon>
        <taxon>Actinomycetota</taxon>
        <taxon>Actinomycetes</taxon>
        <taxon>Micromonosporales</taxon>
        <taxon>Micromonosporaceae</taxon>
        <taxon>Rugosimonospora</taxon>
    </lineage>
</organism>
<dbReference type="Proteomes" id="UP000642748">
    <property type="component" value="Unassembled WGS sequence"/>
</dbReference>
<protein>
    <submittedName>
        <fullName evidence="1">Uncharacterized protein</fullName>
    </submittedName>
</protein>